<dbReference type="Proteomes" id="UP000827092">
    <property type="component" value="Unassembled WGS sequence"/>
</dbReference>
<proteinExistence type="predicted"/>
<evidence type="ECO:0000313" key="2">
    <source>
        <dbReference type="EMBL" id="KAG8181485.1"/>
    </source>
</evidence>
<dbReference type="PANTHER" id="PTHR47163:SF2">
    <property type="entry name" value="SI:DKEY-17M8.2"/>
    <property type="match status" value="1"/>
</dbReference>
<keyword evidence="3" id="KW-1185">Reference proteome</keyword>
<dbReference type="InterPro" id="IPR053164">
    <property type="entry name" value="IS1016-like_transposase"/>
</dbReference>
<reference evidence="2 3" key="1">
    <citation type="journal article" date="2022" name="Nat. Ecol. Evol.">
        <title>A masculinizing supergene underlies an exaggerated male reproductive morph in a spider.</title>
        <authorList>
            <person name="Hendrickx F."/>
            <person name="De Corte Z."/>
            <person name="Sonet G."/>
            <person name="Van Belleghem S.M."/>
            <person name="Kostlbacher S."/>
            <person name="Vangestel C."/>
        </authorList>
    </citation>
    <scope>NUCLEOTIDE SEQUENCE [LARGE SCALE GENOMIC DNA]</scope>
    <source>
        <strain evidence="2">W744_W776</strain>
    </source>
</reference>
<dbReference type="EMBL" id="JAFNEN010000513">
    <property type="protein sequence ID" value="KAG8181485.1"/>
    <property type="molecule type" value="Genomic_DNA"/>
</dbReference>
<gene>
    <name evidence="2" type="ORF">JTE90_016572</name>
</gene>
<comment type="caution">
    <text evidence="2">The sequence shown here is derived from an EMBL/GenBank/DDBJ whole genome shotgun (WGS) entry which is preliminary data.</text>
</comment>
<organism evidence="2 3">
    <name type="scientific">Oedothorax gibbosus</name>
    <dbReference type="NCBI Taxonomy" id="931172"/>
    <lineage>
        <taxon>Eukaryota</taxon>
        <taxon>Metazoa</taxon>
        <taxon>Ecdysozoa</taxon>
        <taxon>Arthropoda</taxon>
        <taxon>Chelicerata</taxon>
        <taxon>Arachnida</taxon>
        <taxon>Araneae</taxon>
        <taxon>Araneomorphae</taxon>
        <taxon>Entelegynae</taxon>
        <taxon>Araneoidea</taxon>
        <taxon>Linyphiidae</taxon>
        <taxon>Erigoninae</taxon>
        <taxon>Oedothorax</taxon>
    </lineage>
</organism>
<evidence type="ECO:0000313" key="3">
    <source>
        <dbReference type="Proteomes" id="UP000827092"/>
    </source>
</evidence>
<feature type="region of interest" description="Disordered" evidence="1">
    <location>
        <begin position="18"/>
        <end position="63"/>
    </location>
</feature>
<name>A0AAV6UAX8_9ARAC</name>
<dbReference type="AlphaFoldDB" id="A0AAV6UAX8"/>
<dbReference type="PANTHER" id="PTHR47163">
    <property type="entry name" value="DDE_TNP_IS1595 DOMAIN-CONTAINING PROTEIN"/>
    <property type="match status" value="1"/>
</dbReference>
<accession>A0AAV6UAX8</accession>
<sequence>MNNDIKIEIDEIISLANGDPESILPGLFASKRARTPTPDPEETATPEQSRDSPAPIPDPFSPQRKKLKLNNYVHSSKTKYHGMQATTLRSLLSENLIGFLQEHNLIARAVECHCGKQMKLQTYKKVDGCQWICQHPKKNEKGKMTIRKGTFFYNSRLKIEDILMLSYMWVHEYSQISMMHESRVAPDTLTHWITRCQDVCQAALEYKNDPLGGEDRSVEVYESKFKNGKDDKWAFCALEQFTTKSILIIVHDKSSKSIVQIFDKYFLPGTVVVSQIWCAMKNLKKDDFEYLTEEKSLTFYDQVTRQEMKEHEDFKQVTRRPYPGANKYNKMDYGTFFFERMYRKSLQYAPDAFLAFLEDVSVIYAPCIKNVKNSNSED</sequence>
<protein>
    <recommendedName>
        <fullName evidence="4">Transposase</fullName>
    </recommendedName>
</protein>
<evidence type="ECO:0000256" key="1">
    <source>
        <dbReference type="SAM" id="MobiDB-lite"/>
    </source>
</evidence>
<evidence type="ECO:0008006" key="4">
    <source>
        <dbReference type="Google" id="ProtNLM"/>
    </source>
</evidence>